<proteinExistence type="predicted"/>
<accession>A0ACC3AB88</accession>
<comment type="caution">
    <text evidence="1">The sequence shown here is derived from an EMBL/GenBank/DDBJ whole genome shotgun (WGS) entry which is preliminary data.</text>
</comment>
<reference evidence="1" key="1">
    <citation type="submission" date="2022-10" db="EMBL/GenBank/DDBJ databases">
        <title>Culturing micro-colonial fungi from biological soil crusts in the Mojave desert and describing Neophaeococcomyces mojavensis, and introducing the new genera and species Taxawa tesnikishii.</title>
        <authorList>
            <person name="Kurbessoian T."/>
            <person name="Stajich J.E."/>
        </authorList>
    </citation>
    <scope>NUCLEOTIDE SEQUENCE</scope>
    <source>
        <strain evidence="1">JES_112</strain>
    </source>
</reference>
<protein>
    <submittedName>
        <fullName evidence="1">Uncharacterized protein</fullName>
    </submittedName>
</protein>
<dbReference type="Proteomes" id="UP001172386">
    <property type="component" value="Unassembled WGS sequence"/>
</dbReference>
<evidence type="ECO:0000313" key="2">
    <source>
        <dbReference type="Proteomes" id="UP001172386"/>
    </source>
</evidence>
<organism evidence="1 2">
    <name type="scientific">Neophaeococcomyces mojaviensis</name>
    <dbReference type="NCBI Taxonomy" id="3383035"/>
    <lineage>
        <taxon>Eukaryota</taxon>
        <taxon>Fungi</taxon>
        <taxon>Dikarya</taxon>
        <taxon>Ascomycota</taxon>
        <taxon>Pezizomycotina</taxon>
        <taxon>Eurotiomycetes</taxon>
        <taxon>Chaetothyriomycetidae</taxon>
        <taxon>Chaetothyriales</taxon>
        <taxon>Chaetothyriales incertae sedis</taxon>
        <taxon>Neophaeococcomyces</taxon>
    </lineage>
</organism>
<sequence>MTEAEIIPSKNAEIATTSALGEDEQPATSQPQEQLEIREPSTEEDETKYPTGSKLWLNLASIMMCSFLRGLDLTIVAVTVPSLTNEFKTVADIGWYNAAYGLVGSACVFFFGKVYSVFDIKRTYMMSIVVFWLGSVVCTFAKTSKMFICGRALAGLGAAWQSGGTMTQFNTSFPLHKRPFWVGMINFVQSCAMVAAPIVGGGLIQRFSWRACFGINIPLNAVALAFTAYAMQNPDLGPEFKLPFREKVKRLDAVGTLICVPALTCLFIALQWGGTRYGWSDARIVALLVLAGVLLGGFGYLQYRLQERATLPPRIIRQRSVLAGAWFTACFDGSLAVTEAYLMIYFQGVRGLSPAKSGLLSVPMIVGLAVSSLVGGIGMTKLGYYAPFMIATTVLAPIASGLLTTLNLDSQLAKAAALLGMLGFSLGLSMGAPFIAISTILKTKDVAIGGSILGFGGGMGSALFVSTAAVLFQNRLEAEVGMAVPGMNITNIEHAGLSDIRGAIGEDKLKSVLVGYNTATVQTLYIPLALTILMILGSGLIEWRSTKKKQT</sequence>
<keyword evidence="2" id="KW-1185">Reference proteome</keyword>
<evidence type="ECO:0000313" key="1">
    <source>
        <dbReference type="EMBL" id="KAJ9658573.1"/>
    </source>
</evidence>
<name>A0ACC3AB88_9EURO</name>
<gene>
    <name evidence="1" type="ORF">H2198_003591</name>
</gene>
<dbReference type="EMBL" id="JAPDRQ010000049">
    <property type="protein sequence ID" value="KAJ9658573.1"/>
    <property type="molecule type" value="Genomic_DNA"/>
</dbReference>